<accession>A0A6B3W4R1</accession>
<comment type="caution">
    <text evidence="2">The sequence shown here is derived from an EMBL/GenBank/DDBJ whole genome shotgun (WGS) entry which is preliminary data.</text>
</comment>
<dbReference type="Proteomes" id="UP000570010">
    <property type="component" value="Unassembled WGS sequence"/>
</dbReference>
<evidence type="ECO:0000313" key="1">
    <source>
        <dbReference type="EMBL" id="MBA4538124.1"/>
    </source>
</evidence>
<name>A0A6B3W4R1_9BACI</name>
<reference evidence="2 3" key="1">
    <citation type="submission" date="2020-02" db="EMBL/GenBank/DDBJ databases">
        <title>Bacillus aquiflavi sp. nov., isolated from yellow water of strong flavor Chinese baijiu in Yibin region of China.</title>
        <authorList>
            <person name="Xie J."/>
        </authorList>
    </citation>
    <scope>NUCLEOTIDE SEQUENCE [LARGE SCALE GENOMIC DNA]</scope>
    <source>
        <strain evidence="2 3">3H-10</strain>
    </source>
</reference>
<dbReference type="RefSeq" id="WP_163242852.1">
    <property type="nucleotide sequence ID" value="NZ_CP082780.1"/>
</dbReference>
<dbReference type="EMBL" id="JACEIO010000035">
    <property type="protein sequence ID" value="MBA4538124.1"/>
    <property type="molecule type" value="Genomic_DNA"/>
</dbReference>
<dbReference type="EMBL" id="JAAIWN010000035">
    <property type="protein sequence ID" value="NEY82444.1"/>
    <property type="molecule type" value="Genomic_DNA"/>
</dbReference>
<evidence type="ECO:0000313" key="3">
    <source>
        <dbReference type="Proteomes" id="UP000472971"/>
    </source>
</evidence>
<proteinExistence type="predicted"/>
<gene>
    <name evidence="2" type="ORF">G4D64_13240</name>
    <name evidence="1" type="ORF">H1Z61_13510</name>
</gene>
<organism evidence="2 3">
    <name type="scientific">Bacillus aquiflavi</name>
    <dbReference type="NCBI Taxonomy" id="2672567"/>
    <lineage>
        <taxon>Bacteria</taxon>
        <taxon>Bacillati</taxon>
        <taxon>Bacillota</taxon>
        <taxon>Bacilli</taxon>
        <taxon>Bacillales</taxon>
        <taxon>Bacillaceae</taxon>
        <taxon>Bacillus</taxon>
    </lineage>
</organism>
<keyword evidence="3" id="KW-1185">Reference proteome</keyword>
<evidence type="ECO:0000313" key="2">
    <source>
        <dbReference type="EMBL" id="NEY82444.1"/>
    </source>
</evidence>
<protein>
    <submittedName>
        <fullName evidence="2">Uncharacterized protein</fullName>
    </submittedName>
</protein>
<evidence type="ECO:0000313" key="4">
    <source>
        <dbReference type="Proteomes" id="UP000570010"/>
    </source>
</evidence>
<reference evidence="1 4" key="2">
    <citation type="submission" date="2020-07" db="EMBL/GenBank/DDBJ databases">
        <authorList>
            <person name="Feng H."/>
        </authorList>
    </citation>
    <scope>NUCLEOTIDE SEQUENCE [LARGE SCALE GENOMIC DNA]</scope>
    <source>
        <strain evidence="1">S-12</strain>
        <strain evidence="4">s-12</strain>
    </source>
</reference>
<dbReference type="AlphaFoldDB" id="A0A6B3W4R1"/>
<sequence>MSTDKIAIKHNKKLKLTNVLIRECQKNELNQTDKVLATIDQYVRNQGADMIGPIIFYNHAHINADGTMEHQQKILVQLNQIITEIDPIYQFKASLEVPNCLFARFCEREENLKFAFSKLELTAFEHDLLLKGDSYTLFLKEPIGNENVVADIFMEVESTMSHENL</sequence>
<dbReference type="Proteomes" id="UP000472971">
    <property type="component" value="Unassembled WGS sequence"/>
</dbReference>